<gene>
    <name evidence="2" type="ORF">ACFPZN_41520</name>
</gene>
<organism evidence="2 3">
    <name type="scientific">Actinomadura rugatobispora</name>
    <dbReference type="NCBI Taxonomy" id="1994"/>
    <lineage>
        <taxon>Bacteria</taxon>
        <taxon>Bacillati</taxon>
        <taxon>Actinomycetota</taxon>
        <taxon>Actinomycetes</taxon>
        <taxon>Streptosporangiales</taxon>
        <taxon>Thermomonosporaceae</taxon>
        <taxon>Actinomadura</taxon>
    </lineage>
</organism>
<proteinExistence type="predicted"/>
<keyword evidence="1" id="KW-1133">Transmembrane helix</keyword>
<name>A0ABW1ACP3_9ACTN</name>
<comment type="caution">
    <text evidence="2">The sequence shown here is derived from an EMBL/GenBank/DDBJ whole genome shotgun (WGS) entry which is preliminary data.</text>
</comment>
<evidence type="ECO:0000313" key="2">
    <source>
        <dbReference type="EMBL" id="MFC5752129.1"/>
    </source>
</evidence>
<dbReference type="EMBL" id="JBHSON010000081">
    <property type="protein sequence ID" value="MFC5752129.1"/>
    <property type="molecule type" value="Genomic_DNA"/>
</dbReference>
<feature type="transmembrane region" description="Helical" evidence="1">
    <location>
        <begin position="12"/>
        <end position="33"/>
    </location>
</feature>
<keyword evidence="3" id="KW-1185">Reference proteome</keyword>
<dbReference type="RefSeq" id="WP_378288087.1">
    <property type="nucleotide sequence ID" value="NZ_JBHSON010000081.1"/>
</dbReference>
<accession>A0ABW1ACP3</accession>
<reference evidence="3" key="1">
    <citation type="journal article" date="2019" name="Int. J. Syst. Evol. Microbiol.">
        <title>The Global Catalogue of Microorganisms (GCM) 10K type strain sequencing project: providing services to taxonomists for standard genome sequencing and annotation.</title>
        <authorList>
            <consortium name="The Broad Institute Genomics Platform"/>
            <consortium name="The Broad Institute Genome Sequencing Center for Infectious Disease"/>
            <person name="Wu L."/>
            <person name="Ma J."/>
        </authorList>
    </citation>
    <scope>NUCLEOTIDE SEQUENCE [LARGE SCALE GENOMIC DNA]</scope>
    <source>
        <strain evidence="3">KCTC 42087</strain>
    </source>
</reference>
<evidence type="ECO:0000313" key="3">
    <source>
        <dbReference type="Proteomes" id="UP001596074"/>
    </source>
</evidence>
<keyword evidence="1" id="KW-0472">Membrane</keyword>
<sequence length="143" mass="15700">MDDLSVDGDKVLAVVLSVAVAVSVPFVILLGVVMHRRSFFFESGCLWRRGVLRDRRYDLSRAVVRMDAGKIGLPGIPAPVLEVSEEGGRAVRVWLRNRDKRFALLPPGELRALADEIVAARPDGPDVSGVAERLRRLADDPVC</sequence>
<dbReference type="Proteomes" id="UP001596074">
    <property type="component" value="Unassembled WGS sequence"/>
</dbReference>
<evidence type="ECO:0000256" key="1">
    <source>
        <dbReference type="SAM" id="Phobius"/>
    </source>
</evidence>
<keyword evidence="1" id="KW-0812">Transmembrane</keyword>
<protein>
    <recommendedName>
        <fullName evidence="4">PH domain-containing protein</fullName>
    </recommendedName>
</protein>
<evidence type="ECO:0008006" key="4">
    <source>
        <dbReference type="Google" id="ProtNLM"/>
    </source>
</evidence>